<dbReference type="InterPro" id="IPR038377">
    <property type="entry name" value="Na/Glc_symporter_sf"/>
</dbReference>
<feature type="transmembrane region" description="Helical" evidence="2">
    <location>
        <begin position="51"/>
        <end position="73"/>
    </location>
</feature>
<feature type="compositionally biased region" description="Polar residues" evidence="1">
    <location>
        <begin position="126"/>
        <end position="137"/>
    </location>
</feature>
<dbReference type="Gene3D" id="1.20.1730.10">
    <property type="entry name" value="Sodium/glucose cotransporter"/>
    <property type="match status" value="1"/>
</dbReference>
<dbReference type="Proteomes" id="UP000695022">
    <property type="component" value="Unplaced"/>
</dbReference>
<feature type="compositionally biased region" description="Basic and acidic residues" evidence="1">
    <location>
        <begin position="107"/>
        <end position="125"/>
    </location>
</feature>
<gene>
    <name evidence="4" type="primary">LOC106815576</name>
</gene>
<accession>A0ABM1ETK9</accession>
<organism evidence="3 4">
    <name type="scientific">Priapulus caudatus</name>
    <name type="common">Priapulid worm</name>
    <dbReference type="NCBI Taxonomy" id="37621"/>
    <lineage>
        <taxon>Eukaryota</taxon>
        <taxon>Metazoa</taxon>
        <taxon>Ecdysozoa</taxon>
        <taxon>Scalidophora</taxon>
        <taxon>Priapulida</taxon>
        <taxon>Priapulimorpha</taxon>
        <taxon>Priapulimorphida</taxon>
        <taxon>Priapulidae</taxon>
        <taxon>Priapulus</taxon>
    </lineage>
</organism>
<dbReference type="RefSeq" id="XP_014675530.1">
    <property type="nucleotide sequence ID" value="XM_014820044.1"/>
</dbReference>
<feature type="transmembrane region" description="Helical" evidence="2">
    <location>
        <begin position="193"/>
        <end position="215"/>
    </location>
</feature>
<keyword evidence="3" id="KW-1185">Reference proteome</keyword>
<protein>
    <submittedName>
        <fullName evidence="4">Sodium/glucose cotransporter 4-like isoform X1</fullName>
    </submittedName>
</protein>
<evidence type="ECO:0000256" key="2">
    <source>
        <dbReference type="SAM" id="Phobius"/>
    </source>
</evidence>
<reference evidence="4" key="1">
    <citation type="submission" date="2025-08" db="UniProtKB">
        <authorList>
            <consortium name="RefSeq"/>
        </authorList>
    </citation>
    <scope>IDENTIFICATION</scope>
</reference>
<keyword evidence="2" id="KW-1133">Transmembrane helix</keyword>
<evidence type="ECO:0000256" key="1">
    <source>
        <dbReference type="SAM" id="MobiDB-lite"/>
    </source>
</evidence>
<keyword evidence="2" id="KW-0472">Membrane</keyword>
<feature type="region of interest" description="Disordered" evidence="1">
    <location>
        <begin position="107"/>
        <end position="137"/>
    </location>
</feature>
<evidence type="ECO:0000313" key="3">
    <source>
        <dbReference type="Proteomes" id="UP000695022"/>
    </source>
</evidence>
<name>A0ABM1ETK9_PRICU</name>
<dbReference type="PANTHER" id="PTHR11819:SF150">
    <property type="entry name" value="SODIUM_MYO-INOSITOL COTRANSPORTER"/>
    <property type="match status" value="1"/>
</dbReference>
<feature type="transmembrane region" description="Helical" evidence="2">
    <location>
        <begin position="7"/>
        <end position="27"/>
    </location>
</feature>
<keyword evidence="2" id="KW-0812">Transmembrane</keyword>
<sequence length="220" mass="25573">MNEKGCFYGLLVGFVVGITRMIIDFYYKVPTCMEKWTDGDPRPAFVKNVHYMYFALILFWLTITTAVIVSLLTSPLPAKHLVRTTYWTRNDHREIVDEDHFDEAAGIHDNEREQPGIPMEEKNKTESTSVDQESSSPVEHDYVAPTFRRRYVKPAWDWFCGYDYSPAGELSQAEFRRHLHKLTSLKQDPRAKWFLNVMLVIVLAVALFLFVFFSIHAGGR</sequence>
<dbReference type="PANTHER" id="PTHR11819">
    <property type="entry name" value="SOLUTE CARRIER FAMILY 5"/>
    <property type="match status" value="1"/>
</dbReference>
<proteinExistence type="predicted"/>
<evidence type="ECO:0000313" key="4">
    <source>
        <dbReference type="RefSeq" id="XP_014675530.1"/>
    </source>
</evidence>
<dbReference type="GeneID" id="106815576"/>